<feature type="compositionally biased region" description="Acidic residues" evidence="1">
    <location>
        <begin position="403"/>
        <end position="412"/>
    </location>
</feature>
<feature type="transmembrane region" description="Helical" evidence="2">
    <location>
        <begin position="117"/>
        <end position="132"/>
    </location>
</feature>
<feature type="transmembrane region" description="Helical" evidence="2">
    <location>
        <begin position="258"/>
        <end position="276"/>
    </location>
</feature>
<evidence type="ECO:0000256" key="2">
    <source>
        <dbReference type="SAM" id="Phobius"/>
    </source>
</evidence>
<feature type="transmembrane region" description="Helical" evidence="2">
    <location>
        <begin position="198"/>
        <end position="217"/>
    </location>
</feature>
<evidence type="ECO:0000256" key="1">
    <source>
        <dbReference type="SAM" id="MobiDB-lite"/>
    </source>
</evidence>
<organism evidence="3 4">
    <name type="scientific">Candidatus Similichlamydia laticola</name>
    <dbReference type="NCBI Taxonomy" id="2170265"/>
    <lineage>
        <taxon>Bacteria</taxon>
        <taxon>Pseudomonadati</taxon>
        <taxon>Chlamydiota</taxon>
        <taxon>Chlamydiia</taxon>
        <taxon>Parachlamydiales</taxon>
        <taxon>Candidatus Parilichlamydiaceae</taxon>
        <taxon>Candidatus Similichlamydia</taxon>
    </lineage>
</organism>
<keyword evidence="2" id="KW-1133">Transmembrane helix</keyword>
<keyword evidence="4" id="KW-1185">Reference proteome</keyword>
<reference evidence="3 4" key="1">
    <citation type="submission" date="2018-07" db="EMBL/GenBank/DDBJ databases">
        <title>Comparative genomics of the Candidatus Parilichlamydiaceae reveals evidence of convergent evolution and genome reduction in the phylum Chlamydiae.</title>
        <authorList>
            <person name="Taylor-Brown A."/>
            <person name="Polkinghorne A."/>
        </authorList>
    </citation>
    <scope>NUCLEOTIDE SEQUENCE [LARGE SCALE GENOMIC DNA]</scope>
    <source>
        <strain evidence="3 4">Hat2</strain>
    </source>
</reference>
<protein>
    <submittedName>
        <fullName evidence="3">Uncharacterized protein</fullName>
    </submittedName>
</protein>
<name>A0A369KE99_9BACT</name>
<keyword evidence="2" id="KW-0472">Membrane</keyword>
<gene>
    <name evidence="3" type="ORF">HAT2_00707</name>
</gene>
<dbReference type="AlphaFoldDB" id="A0A369KE99"/>
<proteinExistence type="predicted"/>
<feature type="transmembrane region" description="Helical" evidence="2">
    <location>
        <begin position="90"/>
        <end position="110"/>
    </location>
</feature>
<comment type="caution">
    <text evidence="3">The sequence shown here is derived from an EMBL/GenBank/DDBJ whole genome shotgun (WGS) entry which is preliminary data.</text>
</comment>
<dbReference type="RefSeq" id="WP_114544616.1">
    <property type="nucleotide sequence ID" value="NZ_QQBG01000026.1"/>
</dbReference>
<keyword evidence="2" id="KW-0812">Transmembrane</keyword>
<dbReference type="Proteomes" id="UP000253816">
    <property type="component" value="Unassembled WGS sequence"/>
</dbReference>
<evidence type="ECO:0000313" key="3">
    <source>
        <dbReference type="EMBL" id="RDB31227.1"/>
    </source>
</evidence>
<sequence>MLFVAPCQIGHRIYNFACSQVRQGYALSLFSTVLLERIMFSLMGYCLRYEIRDYPLLGRGILALVCTGLPIALVYERNHFMLSASPLKSLPLAALFLYLHSILFGSRVLFENKVIRWLSYLAFGEALLNFIADLRNNGFLVTCRSIVSSSWQILDEEITKKRMHLAATFLSHRAMDTGIQSLLRYVTNGFSPLLQSTIYFFSKLFILTSFCGLSVISESIDNEWKYREFSFGLSVSCLLLHFSVFGTADLFTTNLSTLALHILCLSSLVNFVKLFLNRIQNKLSQNQTSVLQKIVQCFYEIVLVQPFEATLHAISCHILFVLSLCKLITVTLKRLPSCLCTCCKKCGSTLCQLSKDFLLLVLVHTKLAEKAKLIQLLEKRLEELRGPRENSPVAFVRPAPALLEEEEPDDDLPDPRSPWTRAYDPPSYQAVLDSPSLYPLVSPES</sequence>
<evidence type="ECO:0000313" key="4">
    <source>
        <dbReference type="Proteomes" id="UP000253816"/>
    </source>
</evidence>
<feature type="transmembrane region" description="Helical" evidence="2">
    <location>
        <begin position="56"/>
        <end position="75"/>
    </location>
</feature>
<feature type="transmembrane region" description="Helical" evidence="2">
    <location>
        <begin position="229"/>
        <end position="246"/>
    </location>
</feature>
<dbReference type="EMBL" id="QQBG01000026">
    <property type="protein sequence ID" value="RDB31227.1"/>
    <property type="molecule type" value="Genomic_DNA"/>
</dbReference>
<accession>A0A369KE99</accession>
<feature type="region of interest" description="Disordered" evidence="1">
    <location>
        <begin position="399"/>
        <end position="431"/>
    </location>
</feature>